<evidence type="ECO:0000256" key="5">
    <source>
        <dbReference type="SAM" id="MobiDB-lite"/>
    </source>
</evidence>
<keyword evidence="3 6" id="KW-1133">Transmembrane helix</keyword>
<dbReference type="Proteomes" id="UP000799640">
    <property type="component" value="Unassembled WGS sequence"/>
</dbReference>
<reference evidence="8" key="1">
    <citation type="journal article" date="2020" name="Stud. Mycol.">
        <title>101 Dothideomycetes genomes: a test case for predicting lifestyles and emergence of pathogens.</title>
        <authorList>
            <person name="Haridas S."/>
            <person name="Albert R."/>
            <person name="Binder M."/>
            <person name="Bloem J."/>
            <person name="Labutti K."/>
            <person name="Salamov A."/>
            <person name="Andreopoulos B."/>
            <person name="Baker S."/>
            <person name="Barry K."/>
            <person name="Bills G."/>
            <person name="Bluhm B."/>
            <person name="Cannon C."/>
            <person name="Castanera R."/>
            <person name="Culley D."/>
            <person name="Daum C."/>
            <person name="Ezra D."/>
            <person name="Gonzalez J."/>
            <person name="Henrissat B."/>
            <person name="Kuo A."/>
            <person name="Liang C."/>
            <person name="Lipzen A."/>
            <person name="Lutzoni F."/>
            <person name="Magnuson J."/>
            <person name="Mondo S."/>
            <person name="Nolan M."/>
            <person name="Ohm R."/>
            <person name="Pangilinan J."/>
            <person name="Park H.-J."/>
            <person name="Ramirez L."/>
            <person name="Alfaro M."/>
            <person name="Sun H."/>
            <person name="Tritt A."/>
            <person name="Yoshinaga Y."/>
            <person name="Zwiers L.-H."/>
            <person name="Turgeon B."/>
            <person name="Goodwin S."/>
            <person name="Spatafora J."/>
            <person name="Crous P."/>
            <person name="Grigoriev I."/>
        </authorList>
    </citation>
    <scope>NUCLEOTIDE SEQUENCE</scope>
    <source>
        <strain evidence="8">CBS 262.69</strain>
    </source>
</reference>
<feature type="transmembrane region" description="Helical" evidence="6">
    <location>
        <begin position="415"/>
        <end position="438"/>
    </location>
</feature>
<accession>A0A6G1HL88</accession>
<organism evidence="8 9">
    <name type="scientific">Trichodelitschia bisporula</name>
    <dbReference type="NCBI Taxonomy" id="703511"/>
    <lineage>
        <taxon>Eukaryota</taxon>
        <taxon>Fungi</taxon>
        <taxon>Dikarya</taxon>
        <taxon>Ascomycota</taxon>
        <taxon>Pezizomycotina</taxon>
        <taxon>Dothideomycetes</taxon>
        <taxon>Dothideomycetes incertae sedis</taxon>
        <taxon>Phaeotrichales</taxon>
        <taxon>Phaeotrichaceae</taxon>
        <taxon>Trichodelitschia</taxon>
    </lineage>
</organism>
<evidence type="ECO:0000256" key="2">
    <source>
        <dbReference type="ARBA" id="ARBA00022692"/>
    </source>
</evidence>
<dbReference type="Gene3D" id="1.20.1250.20">
    <property type="entry name" value="MFS general substrate transporter like domains"/>
    <property type="match status" value="1"/>
</dbReference>
<evidence type="ECO:0000256" key="3">
    <source>
        <dbReference type="ARBA" id="ARBA00022989"/>
    </source>
</evidence>
<feature type="transmembrane region" description="Helical" evidence="6">
    <location>
        <begin position="128"/>
        <end position="147"/>
    </location>
</feature>
<evidence type="ECO:0000256" key="1">
    <source>
        <dbReference type="ARBA" id="ARBA00004141"/>
    </source>
</evidence>
<dbReference type="InterPro" id="IPR020846">
    <property type="entry name" value="MFS_dom"/>
</dbReference>
<feature type="transmembrane region" description="Helical" evidence="6">
    <location>
        <begin position="363"/>
        <end position="382"/>
    </location>
</feature>
<dbReference type="EMBL" id="ML996706">
    <property type="protein sequence ID" value="KAF2396671.1"/>
    <property type="molecule type" value="Genomic_DNA"/>
</dbReference>
<dbReference type="PANTHER" id="PTHR23501:SF6">
    <property type="entry name" value="MULTIDRUG TRANSPORTER, PUTATIVE (AFU_ORTHOLOGUE AFUA_3G14560)-RELATED"/>
    <property type="match status" value="1"/>
</dbReference>
<feature type="transmembrane region" description="Helical" evidence="6">
    <location>
        <begin position="261"/>
        <end position="279"/>
    </location>
</feature>
<dbReference type="Pfam" id="PF07690">
    <property type="entry name" value="MFS_1"/>
    <property type="match status" value="1"/>
</dbReference>
<name>A0A6G1HL88_9PEZI</name>
<dbReference type="AlphaFoldDB" id="A0A6G1HL88"/>
<feature type="transmembrane region" description="Helical" evidence="6">
    <location>
        <begin position="450"/>
        <end position="477"/>
    </location>
</feature>
<proteinExistence type="predicted"/>
<evidence type="ECO:0000313" key="9">
    <source>
        <dbReference type="Proteomes" id="UP000799640"/>
    </source>
</evidence>
<evidence type="ECO:0000259" key="7">
    <source>
        <dbReference type="PROSITE" id="PS50850"/>
    </source>
</evidence>
<dbReference type="InterPro" id="IPR011701">
    <property type="entry name" value="MFS"/>
</dbReference>
<evidence type="ECO:0000256" key="4">
    <source>
        <dbReference type="ARBA" id="ARBA00023136"/>
    </source>
</evidence>
<keyword evidence="4 6" id="KW-0472">Membrane</keyword>
<feature type="transmembrane region" description="Helical" evidence="6">
    <location>
        <begin position="285"/>
        <end position="303"/>
    </location>
</feature>
<keyword evidence="2 6" id="KW-0812">Transmembrane</keyword>
<feature type="transmembrane region" description="Helical" evidence="6">
    <location>
        <begin position="98"/>
        <end position="116"/>
    </location>
</feature>
<evidence type="ECO:0000256" key="6">
    <source>
        <dbReference type="SAM" id="Phobius"/>
    </source>
</evidence>
<feature type="region of interest" description="Disordered" evidence="5">
    <location>
        <begin position="554"/>
        <end position="573"/>
    </location>
</feature>
<gene>
    <name evidence="8" type="ORF">EJ06DRAFT_483212</name>
</gene>
<dbReference type="InterPro" id="IPR036259">
    <property type="entry name" value="MFS_trans_sf"/>
</dbReference>
<dbReference type="GO" id="GO:0015174">
    <property type="term" value="F:basic amino acid transmembrane transporter activity"/>
    <property type="evidence" value="ECO:0007669"/>
    <property type="project" value="TreeGrafter"/>
</dbReference>
<feature type="transmembrane region" description="Helical" evidence="6">
    <location>
        <begin position="153"/>
        <end position="177"/>
    </location>
</feature>
<feature type="transmembrane region" description="Helical" evidence="6">
    <location>
        <begin position="389"/>
        <end position="409"/>
    </location>
</feature>
<evidence type="ECO:0000313" key="8">
    <source>
        <dbReference type="EMBL" id="KAF2396671.1"/>
    </source>
</evidence>
<dbReference type="GO" id="GO:0000329">
    <property type="term" value="C:fungal-type vacuole membrane"/>
    <property type="evidence" value="ECO:0007669"/>
    <property type="project" value="TreeGrafter"/>
</dbReference>
<dbReference type="OrthoDB" id="4160219at2759"/>
<dbReference type="PROSITE" id="PS50850">
    <property type="entry name" value="MFS"/>
    <property type="match status" value="1"/>
</dbReference>
<comment type="subcellular location">
    <subcellularLocation>
        <location evidence="1">Membrane</location>
        <topology evidence="1">Multi-pass membrane protein</topology>
    </subcellularLocation>
</comment>
<feature type="transmembrane region" description="Helical" evidence="6">
    <location>
        <begin position="189"/>
        <end position="208"/>
    </location>
</feature>
<protein>
    <submittedName>
        <fullName evidence="8">MFS general substrate transporter</fullName>
    </submittedName>
</protein>
<feature type="region of interest" description="Disordered" evidence="5">
    <location>
        <begin position="1"/>
        <end position="30"/>
    </location>
</feature>
<feature type="transmembrane region" description="Helical" evidence="6">
    <location>
        <begin position="57"/>
        <end position="78"/>
    </location>
</feature>
<dbReference type="PANTHER" id="PTHR23501">
    <property type="entry name" value="MAJOR FACILITATOR SUPERFAMILY"/>
    <property type="match status" value="1"/>
</dbReference>
<feature type="transmembrane region" description="Helical" evidence="6">
    <location>
        <begin position="324"/>
        <end position="351"/>
    </location>
</feature>
<sequence length="573" mass="60449">MPRDASPTLNDEARPILTGGTHSHDQSYGSDTSSFVAEGDIGIGESLIPSAVPELSFARASAIISSFAILVFLQASNFSVITTTQGVIAADLGVFEGTSWFTSAYLVSLSSIAPLNGKLSHIFAPKHCIFCSSLIMGVGAIITGLAPSFSWFIFGRVVTGIGSAGIYTIAIVLAIQLTPPKRRGLFQGLLNSGYTFGVAMGAVAAGALEGRFGWRVMFWLQAPIATIAAICLLLSVPDTEPAHSADESEDELDVVARLSRLDYAGASLLVVTIVLLLYSVSTPHISWIPLCISLLLFLPLFILQEAYRALDPIVPIDVLCSRAVLLTCLATLGFMMSRWSVLFFTPIYAIAVRGWSPATAGSILVPTNAGFALGGIVSGAVHIRRAGSFYASCLVVMAFFPATLIILAANSVADSGAVLVVLIVFCNGLCAGATLNYTLSHVLHLAPHNVRFIVTSLMATFRGFAGTFGSAIGGGIFERALRGSLERGFAEEGLKNRTELIRRLVATPGLTQQLQGLEKEVAVGAYVDALQSLFWSAAALGVIVLFAQAGTGWTGPQEEKVSLDEGGDVDFED</sequence>
<feature type="transmembrane region" description="Helical" evidence="6">
    <location>
        <begin position="214"/>
        <end position="234"/>
    </location>
</feature>
<keyword evidence="9" id="KW-1185">Reference proteome</keyword>
<feature type="domain" description="Major facilitator superfamily (MFS) profile" evidence="7">
    <location>
        <begin position="63"/>
        <end position="550"/>
    </location>
</feature>
<dbReference type="SUPFAM" id="SSF103473">
    <property type="entry name" value="MFS general substrate transporter"/>
    <property type="match status" value="1"/>
</dbReference>